<sequence length="1027" mass="116429">MPSKRSKRKQQPEYVLAIRNYGASPATLESAIETLSSAQLDHFLQWNYRRYRHERIFIGLRPTRPQRLGRWRATEIKSVGTALSWATAMSRLFAEDIELNNTLTMRIHELGRDFDAIFEELDSKYYSKAISLTSLSSMLFSRAQSKGLDDQKSWISDALLVKSSTFSNVLFYFKGIASEGGRDPLDIMDTLHTQLFSHIENDGLAMAIYISTLPMPISLEAFRVIMCYISGEAAVDQYEMAVNAVTSSLLSNVKDFHFEVRQLLKLMERCGDWRAKAIENLINNSSSSKISVPLTCLQSVRLLQENTGTTDPARITDREFRTQLADCFLLSSNTPDAYLALSHYITRYATNVDEYLQGVSKREVAIQYFEREGHRIGTRTALSLNFDALACQTRREKDLIERRELFKLACLLGISEEKLLELLLLLYDETRGNQAVTTYFPVDQLLDIITDDDVAEIAIDPKVASALASISDTMGEDGISLQFLAVDQYLEANGVRKPSEIEEIDEDVENFLYEACSIECIKQSLEFESSSEVEEERLRILYNLRALKSAREQQYEADIHKIVGQQTVDELLKRYEVGKIHCDEREIKIWARETLTARYIRLRDYIGAGMLPVERESDIEFISHISEGRAGSFVFKVPSSDAYNIARSIIEELLQKYSLDPRHGIDSYLSLGMRHGALIDHLRSPLSSNQMITSKTVSGYEPSEYWKHTFALSGDPDIGELVSEKLIEFSEKYDKKLKALKDDLIQVKRTEKPEGIIDLDWSDGEILAFMPTFIRLESLDETLDEFSQYYWQLTEARLAPSRRYILNEVKADLFKLITELEQELQDASGYQRLGPFTDQVMRAKDELSSALEELATWHNVAKSTDKEPISLPDIISASEKIARRLHPSFEPTVTISGDKEVSLSSSLNILIEVFKALYINVCVHSGVTRPKVIIEISSEDPKALIVTFKSSCRDTHGAQAAAEMAQERIMSGEYEDKLSTEGGSGLPKVARATVSDGKPQTTVWVDKDKRLFCVKMSFVLINLNGDP</sequence>
<accession>A0A5P3AF09</accession>
<proteinExistence type="predicted"/>
<evidence type="ECO:0000313" key="2">
    <source>
        <dbReference type="Proteomes" id="UP000325785"/>
    </source>
</evidence>
<dbReference type="OrthoDB" id="7833808at2"/>
<gene>
    <name evidence="1" type="ORF">RIdsm_03745</name>
</gene>
<dbReference type="Proteomes" id="UP000325785">
    <property type="component" value="Chromosome"/>
</dbReference>
<dbReference type="KEGG" id="rid:RIdsm_03745"/>
<dbReference type="RefSeq" id="WP_143100586.1">
    <property type="nucleotide sequence ID" value="NZ_CP031598.1"/>
</dbReference>
<organism evidence="1 2">
    <name type="scientific">Roseovarius indicus</name>
    <dbReference type="NCBI Taxonomy" id="540747"/>
    <lineage>
        <taxon>Bacteria</taxon>
        <taxon>Pseudomonadati</taxon>
        <taxon>Pseudomonadota</taxon>
        <taxon>Alphaproteobacteria</taxon>
        <taxon>Rhodobacterales</taxon>
        <taxon>Roseobacteraceae</taxon>
        <taxon>Roseovarius</taxon>
    </lineage>
</organism>
<dbReference type="EMBL" id="CP031598">
    <property type="protein sequence ID" value="QEW27922.1"/>
    <property type="molecule type" value="Genomic_DNA"/>
</dbReference>
<protein>
    <submittedName>
        <fullName evidence="1">Uncharacterized protein</fullName>
    </submittedName>
</protein>
<name>A0A5P3AF09_9RHOB</name>
<reference evidence="1 2" key="1">
    <citation type="submission" date="2018-08" db="EMBL/GenBank/DDBJ databases">
        <title>Genetic Globetrotter - A new plasmid hitch-hiking vast phylogenetic and geographic distances.</title>
        <authorList>
            <person name="Vollmers J."/>
            <person name="Petersen J."/>
        </authorList>
    </citation>
    <scope>NUCLEOTIDE SEQUENCE [LARGE SCALE GENOMIC DNA]</scope>
    <source>
        <strain evidence="1 2">DSM 26383</strain>
    </source>
</reference>
<dbReference type="AlphaFoldDB" id="A0A5P3AF09"/>
<evidence type="ECO:0000313" key="1">
    <source>
        <dbReference type="EMBL" id="QEW27922.1"/>
    </source>
</evidence>